<feature type="signal peptide" evidence="1">
    <location>
        <begin position="1"/>
        <end position="23"/>
    </location>
</feature>
<evidence type="ECO:0000256" key="1">
    <source>
        <dbReference type="SAM" id="SignalP"/>
    </source>
</evidence>
<name>A0A2V4A0H1_9BACT</name>
<protein>
    <recommendedName>
        <fullName evidence="4">Lipoprotein</fullName>
    </recommendedName>
</protein>
<proteinExistence type="predicted"/>
<sequence>MKKLLFVAFAALSVLVSCNPANKKQENKQEVVKETPTMKSIAQIMEMAEQNVGKEVFFKGMVQHVCAHSGRRAFLVDETGKFSMRVEAKGEINGFNRELSGSTIAVKGTIAEQRLTEEEINTYESRVKAKEDAEQGGEHCSAEMTNITKMRDWMKENKKNYYSIYFVNGTSYEMVE</sequence>
<keyword evidence="1" id="KW-0732">Signal</keyword>
<evidence type="ECO:0000313" key="3">
    <source>
        <dbReference type="Proteomes" id="UP000248079"/>
    </source>
</evidence>
<dbReference type="PROSITE" id="PS51257">
    <property type="entry name" value="PROKAR_LIPOPROTEIN"/>
    <property type="match status" value="1"/>
</dbReference>
<dbReference type="AlphaFoldDB" id="A0A2V4A0H1"/>
<dbReference type="EMBL" id="QFLI01000002">
    <property type="protein sequence ID" value="PXY02076.1"/>
    <property type="molecule type" value="Genomic_DNA"/>
</dbReference>
<comment type="caution">
    <text evidence="2">The sequence shown here is derived from an EMBL/GenBank/DDBJ whole genome shotgun (WGS) entry which is preliminary data.</text>
</comment>
<dbReference type="Proteomes" id="UP000248079">
    <property type="component" value="Unassembled WGS sequence"/>
</dbReference>
<evidence type="ECO:0008006" key="4">
    <source>
        <dbReference type="Google" id="ProtNLM"/>
    </source>
</evidence>
<keyword evidence="3" id="KW-1185">Reference proteome</keyword>
<dbReference type="OrthoDB" id="1118652at2"/>
<organism evidence="2 3">
    <name type="scientific">Marinifilum breve</name>
    <dbReference type="NCBI Taxonomy" id="2184082"/>
    <lineage>
        <taxon>Bacteria</taxon>
        <taxon>Pseudomonadati</taxon>
        <taxon>Bacteroidota</taxon>
        <taxon>Bacteroidia</taxon>
        <taxon>Marinilabiliales</taxon>
        <taxon>Marinifilaceae</taxon>
    </lineage>
</organism>
<accession>A0A2V4A0H1</accession>
<dbReference type="RefSeq" id="WP_110359710.1">
    <property type="nucleotide sequence ID" value="NZ_QFLI01000002.1"/>
</dbReference>
<evidence type="ECO:0000313" key="2">
    <source>
        <dbReference type="EMBL" id="PXY02076.1"/>
    </source>
</evidence>
<gene>
    <name evidence="2" type="ORF">DF185_05375</name>
</gene>
<feature type="chain" id="PRO_5015852832" description="Lipoprotein" evidence="1">
    <location>
        <begin position="24"/>
        <end position="176"/>
    </location>
</feature>
<reference evidence="2 3" key="1">
    <citation type="submission" date="2018-05" db="EMBL/GenBank/DDBJ databases">
        <title>Marinifilum breve JC075T sp. nov., a marine bacterium isolated from Yongle Blue Hole in the South China Sea.</title>
        <authorList>
            <person name="Fu T."/>
        </authorList>
    </citation>
    <scope>NUCLEOTIDE SEQUENCE [LARGE SCALE GENOMIC DNA]</scope>
    <source>
        <strain evidence="2 3">JC075</strain>
    </source>
</reference>